<reference evidence="3" key="2">
    <citation type="submission" date="2019-09" db="UniProtKB">
        <authorList>
            <consortium name="WormBaseParasite"/>
        </authorList>
    </citation>
    <scope>IDENTIFICATION</scope>
</reference>
<evidence type="ECO:0000313" key="2">
    <source>
        <dbReference type="Proteomes" id="UP000050761"/>
    </source>
</evidence>
<dbReference type="AlphaFoldDB" id="A0A183FYD7"/>
<reference evidence="1 2" key="1">
    <citation type="submission" date="2018-11" db="EMBL/GenBank/DDBJ databases">
        <authorList>
            <consortium name="Pathogen Informatics"/>
        </authorList>
    </citation>
    <scope>NUCLEOTIDE SEQUENCE [LARGE SCALE GENOMIC DNA]</scope>
</reference>
<dbReference type="WBParaSite" id="HPBE_0001364901-mRNA-1">
    <property type="protein sequence ID" value="HPBE_0001364901-mRNA-1"/>
    <property type="gene ID" value="HPBE_0001364901"/>
</dbReference>
<dbReference type="Proteomes" id="UP000050761">
    <property type="component" value="Unassembled WGS sequence"/>
</dbReference>
<keyword evidence="2" id="KW-1185">Reference proteome</keyword>
<accession>A0A3P8AMK8</accession>
<evidence type="ECO:0000313" key="1">
    <source>
        <dbReference type="EMBL" id="VDO96934.1"/>
    </source>
</evidence>
<sequence>MSFEEVVVEKSPFFRLLRSRGCFFFSSSEKDKHIRISAGTQLREKYDCGWISWASGRRTPSSGTSLREANYRGVILADDIKFVEKIEFRFLCQGEKAATSKKRSFRKTINWDLFTPLAGLWKDTFMDNIDQEYDHFVHHLSDSTKGAESFKTTKRRLSPKLSS</sequence>
<accession>A0A183FYD7</accession>
<gene>
    <name evidence="1" type="ORF">HPBE_LOCUS13650</name>
</gene>
<dbReference type="EMBL" id="UZAH01028011">
    <property type="protein sequence ID" value="VDO96934.1"/>
    <property type="molecule type" value="Genomic_DNA"/>
</dbReference>
<evidence type="ECO:0000313" key="3">
    <source>
        <dbReference type="WBParaSite" id="HPBE_0001364901-mRNA-1"/>
    </source>
</evidence>
<proteinExistence type="predicted"/>
<protein>
    <submittedName>
        <fullName evidence="3">Ovule protein</fullName>
    </submittedName>
</protein>
<dbReference type="OrthoDB" id="410104at2759"/>
<organism evidence="2 3">
    <name type="scientific">Heligmosomoides polygyrus</name>
    <name type="common">Parasitic roundworm</name>
    <dbReference type="NCBI Taxonomy" id="6339"/>
    <lineage>
        <taxon>Eukaryota</taxon>
        <taxon>Metazoa</taxon>
        <taxon>Ecdysozoa</taxon>
        <taxon>Nematoda</taxon>
        <taxon>Chromadorea</taxon>
        <taxon>Rhabditida</taxon>
        <taxon>Rhabditina</taxon>
        <taxon>Rhabditomorpha</taxon>
        <taxon>Strongyloidea</taxon>
        <taxon>Heligmosomidae</taxon>
        <taxon>Heligmosomoides</taxon>
    </lineage>
</organism>
<name>A0A183FYD7_HELPZ</name>